<dbReference type="AlphaFoldDB" id="A0A2M6W1U0"/>
<evidence type="ECO:0000313" key="1">
    <source>
        <dbReference type="EMBL" id="PIT86680.1"/>
    </source>
</evidence>
<gene>
    <name evidence="1" type="ORF">COU33_01765</name>
</gene>
<protein>
    <submittedName>
        <fullName evidence="1">Uncharacterized protein</fullName>
    </submittedName>
</protein>
<dbReference type="EMBL" id="PFBZ01000076">
    <property type="protein sequence ID" value="PIT86680.1"/>
    <property type="molecule type" value="Genomic_DNA"/>
</dbReference>
<accession>A0A2M6W1U0</accession>
<proteinExistence type="predicted"/>
<sequence length="124" mass="14534">MIRGPWVTNAERIGERVFMTETLWAVKKWKVGKPVFWGDDDMLLVIDATDAMVVYRVMGQWYFMYPIEKPLMEDSREALYGIYGRHTSLTCAPLTMEIWNRLMHMATGACPRSRVFLTRHKPSM</sequence>
<name>A0A2M6W1U0_9BACT</name>
<organism evidence="1 2">
    <name type="scientific">Candidatus Magasanikbacteria bacterium CG10_big_fil_rev_8_21_14_0_10_43_6</name>
    <dbReference type="NCBI Taxonomy" id="1974650"/>
    <lineage>
        <taxon>Bacteria</taxon>
        <taxon>Candidatus Magasanikiibacteriota</taxon>
    </lineage>
</organism>
<comment type="caution">
    <text evidence="1">The sequence shown here is derived from an EMBL/GenBank/DDBJ whole genome shotgun (WGS) entry which is preliminary data.</text>
</comment>
<reference evidence="2" key="1">
    <citation type="submission" date="2017-09" db="EMBL/GenBank/DDBJ databases">
        <title>Depth-based differentiation of microbial function through sediment-hosted aquifers and enrichment of novel symbionts in the deep terrestrial subsurface.</title>
        <authorList>
            <person name="Probst A.J."/>
            <person name="Ladd B."/>
            <person name="Jarett J.K."/>
            <person name="Geller-Mcgrath D.E."/>
            <person name="Sieber C.M.K."/>
            <person name="Emerson J.B."/>
            <person name="Anantharaman K."/>
            <person name="Thomas B.C."/>
            <person name="Malmstrom R."/>
            <person name="Stieglmeier M."/>
            <person name="Klingl A."/>
            <person name="Woyke T."/>
            <person name="Ryan C.M."/>
            <person name="Banfield J.F."/>
        </authorList>
    </citation>
    <scope>NUCLEOTIDE SEQUENCE [LARGE SCALE GENOMIC DNA]</scope>
</reference>
<dbReference type="Proteomes" id="UP000229362">
    <property type="component" value="Unassembled WGS sequence"/>
</dbReference>
<evidence type="ECO:0000313" key="2">
    <source>
        <dbReference type="Proteomes" id="UP000229362"/>
    </source>
</evidence>